<gene>
    <name evidence="4" type="ORF">C8J28_11322</name>
</gene>
<dbReference type="GO" id="GO:0030244">
    <property type="term" value="P:cellulose biosynthetic process"/>
    <property type="evidence" value="ECO:0007669"/>
    <property type="project" value="UniProtKB-KW"/>
</dbReference>
<dbReference type="UniPathway" id="UPA00694"/>
<name>A0A2T5K0D8_9RHOB</name>
<keyword evidence="1" id="KW-0135">Cellulose biosynthesis</keyword>
<evidence type="ECO:0000256" key="2">
    <source>
        <dbReference type="SAM" id="MobiDB-lite"/>
    </source>
</evidence>
<organism evidence="4 5">
    <name type="scientific">Cereibacter azotoformans</name>
    <dbReference type="NCBI Taxonomy" id="43057"/>
    <lineage>
        <taxon>Bacteria</taxon>
        <taxon>Pseudomonadati</taxon>
        <taxon>Pseudomonadota</taxon>
        <taxon>Alphaproteobacteria</taxon>
        <taxon>Rhodobacterales</taxon>
        <taxon>Paracoccaceae</taxon>
        <taxon>Cereibacter</taxon>
    </lineage>
</organism>
<dbReference type="GO" id="GO:0006011">
    <property type="term" value="P:UDP-alpha-D-glucose metabolic process"/>
    <property type="evidence" value="ECO:0007669"/>
    <property type="project" value="InterPro"/>
</dbReference>
<feature type="transmembrane region" description="Helical" evidence="1">
    <location>
        <begin position="668"/>
        <end position="689"/>
    </location>
</feature>
<dbReference type="Gene3D" id="1.20.5.4520">
    <property type="match status" value="1"/>
</dbReference>
<dbReference type="Gene3D" id="3.30.379.20">
    <property type="match status" value="1"/>
</dbReference>
<keyword evidence="5" id="KW-1185">Reference proteome</keyword>
<dbReference type="EMBL" id="QAOT01000013">
    <property type="protein sequence ID" value="PTR15875.1"/>
    <property type="molecule type" value="Genomic_DNA"/>
</dbReference>
<comment type="subcellular location">
    <subcellularLocation>
        <location evidence="1">Cell inner membrane</location>
    </subcellularLocation>
</comment>
<comment type="subunit">
    <text evidence="1">Tightly associated with the cellulose synthase catalytic subunit.</text>
</comment>
<keyword evidence="1" id="KW-0812">Transmembrane</keyword>
<proteinExistence type="inferred from homology"/>
<comment type="caution">
    <text evidence="4">The sequence shown here is derived from an EMBL/GenBank/DDBJ whole genome shotgun (WGS) entry which is preliminary data.</text>
</comment>
<dbReference type="Gene3D" id="2.60.120.260">
    <property type="entry name" value="Galactose-binding domain-like"/>
    <property type="match status" value="2"/>
</dbReference>
<keyword evidence="1" id="KW-0997">Cell inner membrane</keyword>
<evidence type="ECO:0000313" key="5">
    <source>
        <dbReference type="Proteomes" id="UP000244060"/>
    </source>
</evidence>
<evidence type="ECO:0000256" key="1">
    <source>
        <dbReference type="RuleBase" id="RU365021"/>
    </source>
</evidence>
<comment type="pathway">
    <text evidence="1">Glycan metabolism; bacterial cellulose biosynthesis.</text>
</comment>
<comment type="similarity">
    <text evidence="1">Belongs to the AcsB/BcsB family.</text>
</comment>
<dbReference type="InterPro" id="IPR018513">
    <property type="entry name" value="Cell_synthase_bac"/>
</dbReference>
<protein>
    <recommendedName>
        <fullName evidence="1">Cyclic di-GMP-binding protein</fullName>
    </recommendedName>
    <alternativeName>
        <fullName evidence="1">Cellulose synthase regulatory subunit</fullName>
    </alternativeName>
</protein>
<keyword evidence="1" id="KW-0973">c-di-GMP</keyword>
<reference evidence="4 5" key="1">
    <citation type="submission" date="2018-04" db="EMBL/GenBank/DDBJ databases">
        <title>Genomic Encyclopedia of Type Strains, Phase III (KMG-III): the genomes of soil and plant-associated and newly described type strains.</title>
        <authorList>
            <person name="Whitman W."/>
        </authorList>
    </citation>
    <scope>NUCLEOTIDE SEQUENCE [LARGE SCALE GENOMIC DNA]</scope>
    <source>
        <strain evidence="4 5">KA25</strain>
    </source>
</reference>
<evidence type="ECO:0000259" key="3">
    <source>
        <dbReference type="Pfam" id="PF20916"/>
    </source>
</evidence>
<keyword evidence="1" id="KW-0472">Membrane</keyword>
<dbReference type="InterPro" id="IPR048861">
    <property type="entry name" value="BscB-like_C"/>
</dbReference>
<evidence type="ECO:0000313" key="4">
    <source>
        <dbReference type="EMBL" id="PTR15875.1"/>
    </source>
</evidence>
<dbReference type="GO" id="GO:0005886">
    <property type="term" value="C:plasma membrane"/>
    <property type="evidence" value="ECO:0007669"/>
    <property type="project" value="UniProtKB-SubCell"/>
</dbReference>
<accession>A0A2T5K0D8</accession>
<feature type="region of interest" description="Disordered" evidence="2">
    <location>
        <begin position="1"/>
        <end position="22"/>
    </location>
</feature>
<sequence>MIVIEGLTPEEQAQPAPAATPEPVAPWLLPLRPVLETVQPGRVLRIQGQQAQAEFRLFLPQEALGGTLTLAQRSSIDVLPEASRIVVRLNGAEIGSFEPRQFGALGAVEMPLGTAARAGDNLVTIEAQHRHRIYCGADAEFNLWTDIDLSQSGLAMAGPALGTGSNAFIGALTAQAASGRPIEIRAAETPDADILRELAQVLGRPLPDEALPIALARPWTTSAGRSFARVTLLGSDTDRATIRRGGDGALVLVIEHQAGAAPRLALVEELLQDDAALPPPVLPQVPPGQTTTLAALGVPTIVTEERYFYRKLDFRLPDDWLLLASQKARIGIDYGFAEGLAEGALLLVKVNGTTVRMLPLDREAAPQKPRLEIPFPARLLRPGANRLAFEAIIPGNPPDEPCPAGQGELLAVLDTTDLTVPPSPRMRMADMAQDLAQVSPEAVQPATPEGLARALPFMSAFRDAAGGGQVRMTVAGIHDLGRMPLAEEGLTPRLLAMALLPSSAMRLDLPEVPAADAGADPLSPLGAAPGERTMPALVESNWLDRARAFTLATLEPALDGMRRLARPGDGELTEWFAARKGIAMLLSPEPGHLWVVLGPGAEPAKVATALAVAVHSPVGPRGQVSLLAEDGSWSSWSAPGLMPQLEEPVSLSNVRSVVGNVASARPPLLLGGMLGLAWISAAIAVAFVLRTRARSRS</sequence>
<dbReference type="Pfam" id="PF20916">
    <property type="entry name" value="BscB_a-b"/>
    <property type="match status" value="1"/>
</dbReference>
<comment type="function">
    <text evidence="1">Binds the cellulose synthase activator, bis-(3'-5') cyclic diguanylic acid (c-di-GMP).</text>
</comment>
<dbReference type="RefSeq" id="WP_233863904.1">
    <property type="nucleotide sequence ID" value="NZ_CP090021.1"/>
</dbReference>
<dbReference type="Proteomes" id="UP000244060">
    <property type="component" value="Unassembled WGS sequence"/>
</dbReference>
<dbReference type="AlphaFoldDB" id="A0A2T5K0D8"/>
<feature type="domain" description="Cellulose synthase subunit B-like C-terminal" evidence="3">
    <location>
        <begin position="564"/>
        <end position="692"/>
    </location>
</feature>
<dbReference type="Gene3D" id="3.30.379.30">
    <property type="match status" value="1"/>
</dbReference>
<keyword evidence="1" id="KW-1003">Cell membrane</keyword>
<dbReference type="Pfam" id="PF03170">
    <property type="entry name" value="BcsB"/>
    <property type="match status" value="2"/>
</dbReference>
<keyword evidence="1" id="KW-1133">Transmembrane helix</keyword>